<proteinExistence type="predicted"/>
<reference evidence="1 2" key="1">
    <citation type="journal article" date="2018" name="PLoS Genet.">
        <title>Population sequencing reveals clonal diversity and ancestral inbreeding in the grapevine cultivar Chardonnay.</title>
        <authorList>
            <person name="Roach M.J."/>
            <person name="Johnson D.L."/>
            <person name="Bohlmann J."/>
            <person name="van Vuuren H.J."/>
            <person name="Jones S.J."/>
            <person name="Pretorius I.S."/>
            <person name="Schmidt S.A."/>
            <person name="Borneman A.R."/>
        </authorList>
    </citation>
    <scope>NUCLEOTIDE SEQUENCE [LARGE SCALE GENOMIC DNA]</scope>
    <source>
        <strain evidence="2">cv. Chardonnay</strain>
        <tissue evidence="1">Leaf</tissue>
    </source>
</reference>
<dbReference type="AlphaFoldDB" id="A0A438K3G7"/>
<organism evidence="1 2">
    <name type="scientific">Vitis vinifera</name>
    <name type="common">Grape</name>
    <dbReference type="NCBI Taxonomy" id="29760"/>
    <lineage>
        <taxon>Eukaryota</taxon>
        <taxon>Viridiplantae</taxon>
        <taxon>Streptophyta</taxon>
        <taxon>Embryophyta</taxon>
        <taxon>Tracheophyta</taxon>
        <taxon>Spermatophyta</taxon>
        <taxon>Magnoliopsida</taxon>
        <taxon>eudicotyledons</taxon>
        <taxon>Gunneridae</taxon>
        <taxon>Pentapetalae</taxon>
        <taxon>rosids</taxon>
        <taxon>Vitales</taxon>
        <taxon>Vitaceae</taxon>
        <taxon>Viteae</taxon>
        <taxon>Vitis</taxon>
    </lineage>
</organism>
<evidence type="ECO:0000313" key="1">
    <source>
        <dbReference type="EMBL" id="RVX15737.1"/>
    </source>
</evidence>
<evidence type="ECO:0000313" key="2">
    <source>
        <dbReference type="Proteomes" id="UP000288805"/>
    </source>
</evidence>
<accession>A0A438K3G7</accession>
<comment type="caution">
    <text evidence="1">The sequence shown here is derived from an EMBL/GenBank/DDBJ whole genome shotgun (WGS) entry which is preliminary data.</text>
</comment>
<protein>
    <submittedName>
        <fullName evidence="1">Uncharacterized protein</fullName>
    </submittedName>
</protein>
<dbReference type="EMBL" id="QGNW01000017">
    <property type="protein sequence ID" value="RVX15737.1"/>
    <property type="molecule type" value="Genomic_DNA"/>
</dbReference>
<name>A0A438K3G7_VITVI</name>
<gene>
    <name evidence="1" type="ORF">CK203_005482</name>
</gene>
<dbReference type="Proteomes" id="UP000288805">
    <property type="component" value="Unassembled WGS sequence"/>
</dbReference>
<sequence>MRRFAQVVDELGLVDLQLQGGISHGVEALITKIESWNREVFGRLECNKDAALQLVEHWDRMEGSKKLGKGSECLSAVAFRKLRLEGRHWKVAIEPISLQEAGMLELPFSEAEVQAALLDLNGDKAPSPDGFTLAFWQNCWDFAKEEYWTCLRSSMSRMSS</sequence>